<evidence type="ECO:0000256" key="1">
    <source>
        <dbReference type="SAM" id="MobiDB-lite"/>
    </source>
</evidence>
<sequence length="185" mass="19464">MHARTRRALHLLTATGAMTLTLTFAGQSLAQADEHGPDRDRSSSWDGQRGDGDRSRDDAAAPAPAPPPAPAPAPAPEPAPAPAPAPTGTGTQAYKDYAAAQVGGGAQFDCLDALWQAESGWRPTAQNPTSTAYGIAQFLNATWASTGIAKTSDPFQQIDAGLIYIEERYGSPCAAWAFHQANNWY</sequence>
<feature type="domain" description="Transglycosylase SLT" evidence="3">
    <location>
        <begin position="110"/>
        <end position="172"/>
    </location>
</feature>
<dbReference type="SUPFAM" id="SSF53955">
    <property type="entry name" value="Lysozyme-like"/>
    <property type="match status" value="1"/>
</dbReference>
<dbReference type="STRING" id="1137993.SAMN05660209_03107"/>
<accession>A0A1H3KRQ4</accession>
<keyword evidence="5" id="KW-1185">Reference proteome</keyword>
<name>A0A1H3KRQ4_9ACTN</name>
<organism evidence="4 5">
    <name type="scientific">Geodermatophilus africanus</name>
    <dbReference type="NCBI Taxonomy" id="1137993"/>
    <lineage>
        <taxon>Bacteria</taxon>
        <taxon>Bacillati</taxon>
        <taxon>Actinomycetota</taxon>
        <taxon>Actinomycetes</taxon>
        <taxon>Geodermatophilales</taxon>
        <taxon>Geodermatophilaceae</taxon>
        <taxon>Geodermatophilus</taxon>
    </lineage>
</organism>
<dbReference type="AlphaFoldDB" id="A0A1H3KRQ4"/>
<dbReference type="Proteomes" id="UP000198921">
    <property type="component" value="Unassembled WGS sequence"/>
</dbReference>
<dbReference type="Pfam" id="PF01464">
    <property type="entry name" value="SLT"/>
    <property type="match status" value="1"/>
</dbReference>
<evidence type="ECO:0000259" key="3">
    <source>
        <dbReference type="Pfam" id="PF01464"/>
    </source>
</evidence>
<feature type="compositionally biased region" description="Basic and acidic residues" evidence="1">
    <location>
        <begin position="32"/>
        <end position="59"/>
    </location>
</feature>
<feature type="signal peptide" evidence="2">
    <location>
        <begin position="1"/>
        <end position="32"/>
    </location>
</feature>
<reference evidence="5" key="1">
    <citation type="submission" date="2016-10" db="EMBL/GenBank/DDBJ databases">
        <authorList>
            <person name="Varghese N."/>
            <person name="Submissions S."/>
        </authorList>
    </citation>
    <scope>NUCLEOTIDE SEQUENCE [LARGE SCALE GENOMIC DNA]</scope>
    <source>
        <strain evidence="5">DSM 45422</strain>
    </source>
</reference>
<dbReference type="OrthoDB" id="9766277at2"/>
<feature type="region of interest" description="Disordered" evidence="1">
    <location>
        <begin position="30"/>
        <end position="90"/>
    </location>
</feature>
<dbReference type="RefSeq" id="WP_091158116.1">
    <property type="nucleotide sequence ID" value="NZ_FNOT01000008.1"/>
</dbReference>
<feature type="chain" id="PRO_5011765195" evidence="2">
    <location>
        <begin position="33"/>
        <end position="185"/>
    </location>
</feature>
<gene>
    <name evidence="4" type="ORF">SAMN05660209_03107</name>
</gene>
<protein>
    <submittedName>
        <fullName evidence="4">Transglycosylase SLT domain-containing protein</fullName>
    </submittedName>
</protein>
<evidence type="ECO:0000313" key="4">
    <source>
        <dbReference type="EMBL" id="SDY54686.1"/>
    </source>
</evidence>
<dbReference type="InterPro" id="IPR023346">
    <property type="entry name" value="Lysozyme-like_dom_sf"/>
</dbReference>
<dbReference type="EMBL" id="FNOT01000008">
    <property type="protein sequence ID" value="SDY54686.1"/>
    <property type="molecule type" value="Genomic_DNA"/>
</dbReference>
<dbReference type="Gene3D" id="1.10.530.10">
    <property type="match status" value="1"/>
</dbReference>
<evidence type="ECO:0000313" key="5">
    <source>
        <dbReference type="Proteomes" id="UP000198921"/>
    </source>
</evidence>
<proteinExistence type="predicted"/>
<keyword evidence="2" id="KW-0732">Signal</keyword>
<feature type="compositionally biased region" description="Pro residues" evidence="1">
    <location>
        <begin position="63"/>
        <end position="85"/>
    </location>
</feature>
<evidence type="ECO:0000256" key="2">
    <source>
        <dbReference type="SAM" id="SignalP"/>
    </source>
</evidence>
<dbReference type="InterPro" id="IPR008258">
    <property type="entry name" value="Transglycosylase_SLT_dom_1"/>
</dbReference>